<dbReference type="PANTHER" id="PTHR42733:SF12">
    <property type="entry name" value="PROTEINASE"/>
    <property type="match status" value="1"/>
</dbReference>
<gene>
    <name evidence="4" type="primary">yraA_3</name>
    <name evidence="4" type="ORF">ElP_49230</name>
</gene>
<dbReference type="CDD" id="cd03134">
    <property type="entry name" value="GATase1_PfpI_like"/>
    <property type="match status" value="1"/>
</dbReference>
<keyword evidence="4" id="KW-0378">Hydrolase</keyword>
<accession>A0A518H868</accession>
<feature type="chain" id="PRO_5022150458" evidence="2">
    <location>
        <begin position="23"/>
        <end position="221"/>
    </location>
</feature>
<dbReference type="EC" id="3.2.-.-" evidence="4"/>
<evidence type="ECO:0000313" key="4">
    <source>
        <dbReference type="EMBL" id="QDV36991.1"/>
    </source>
</evidence>
<dbReference type="Proteomes" id="UP000317835">
    <property type="component" value="Chromosome"/>
</dbReference>
<sequence precursor="true">MLVWLSSLAVLAVGAGPGRASAQDAPGTERKPAGMTVAILVADAFEQVALTGLRKALDAVGAKTVLVAPHPGQVRAWNLANWGDMFDVDRPLGQARAEQFDAQLLPGGVGNTDLLRVNGDEVKFVRASFDAGKPVASICHGPWSLIEAGVVKGRRMTAWPSLKTDLQNARATWENKEAVTDNNLVTSRMPADIPAFNRHMIDLFAAGKPGTGSAPSGTARR</sequence>
<organism evidence="4 5">
    <name type="scientific">Tautonia plasticadhaerens</name>
    <dbReference type="NCBI Taxonomy" id="2527974"/>
    <lineage>
        <taxon>Bacteria</taxon>
        <taxon>Pseudomonadati</taxon>
        <taxon>Planctomycetota</taxon>
        <taxon>Planctomycetia</taxon>
        <taxon>Isosphaerales</taxon>
        <taxon>Isosphaeraceae</taxon>
        <taxon>Tautonia</taxon>
    </lineage>
</organism>
<evidence type="ECO:0000256" key="1">
    <source>
        <dbReference type="ARBA" id="ARBA00008542"/>
    </source>
</evidence>
<keyword evidence="2" id="KW-0732">Signal</keyword>
<dbReference type="Gene3D" id="3.40.50.880">
    <property type="match status" value="1"/>
</dbReference>
<name>A0A518H868_9BACT</name>
<protein>
    <submittedName>
        <fullName evidence="4">Cysteine protease YraA</fullName>
        <ecNumber evidence="4">3.2.-.-</ecNumber>
    </submittedName>
</protein>
<comment type="similarity">
    <text evidence="1">Belongs to the peptidase C56 family.</text>
</comment>
<dbReference type="AlphaFoldDB" id="A0A518H868"/>
<evidence type="ECO:0000259" key="3">
    <source>
        <dbReference type="Pfam" id="PF01965"/>
    </source>
</evidence>
<evidence type="ECO:0000256" key="2">
    <source>
        <dbReference type="SAM" id="SignalP"/>
    </source>
</evidence>
<dbReference type="KEGG" id="tpla:ElP_49230"/>
<keyword evidence="4" id="KW-0326">Glycosidase</keyword>
<feature type="signal peptide" evidence="2">
    <location>
        <begin position="1"/>
        <end position="22"/>
    </location>
</feature>
<dbReference type="GO" id="GO:0006508">
    <property type="term" value="P:proteolysis"/>
    <property type="evidence" value="ECO:0007669"/>
    <property type="project" value="UniProtKB-KW"/>
</dbReference>
<keyword evidence="5" id="KW-1185">Reference proteome</keyword>
<feature type="domain" description="DJ-1/PfpI" evidence="3">
    <location>
        <begin position="36"/>
        <end position="201"/>
    </location>
</feature>
<dbReference type="InterPro" id="IPR006286">
    <property type="entry name" value="C56_PfpI-like"/>
</dbReference>
<dbReference type="InterPro" id="IPR029062">
    <property type="entry name" value="Class_I_gatase-like"/>
</dbReference>
<dbReference type="GO" id="GO:0008233">
    <property type="term" value="F:peptidase activity"/>
    <property type="evidence" value="ECO:0007669"/>
    <property type="project" value="UniProtKB-KW"/>
</dbReference>
<dbReference type="GO" id="GO:0016798">
    <property type="term" value="F:hydrolase activity, acting on glycosyl bonds"/>
    <property type="evidence" value="ECO:0007669"/>
    <property type="project" value="UniProtKB-KW"/>
</dbReference>
<dbReference type="InterPro" id="IPR002818">
    <property type="entry name" value="DJ-1/PfpI"/>
</dbReference>
<dbReference type="PROSITE" id="PS51276">
    <property type="entry name" value="PEPTIDASE_C56_PFPI"/>
    <property type="match status" value="1"/>
</dbReference>
<proteinExistence type="inferred from homology"/>
<dbReference type="Pfam" id="PF01965">
    <property type="entry name" value="DJ-1_PfpI"/>
    <property type="match status" value="1"/>
</dbReference>
<dbReference type="SUPFAM" id="SSF52317">
    <property type="entry name" value="Class I glutamine amidotransferase-like"/>
    <property type="match status" value="1"/>
</dbReference>
<dbReference type="PANTHER" id="PTHR42733">
    <property type="entry name" value="DJ-1 PROTEIN"/>
    <property type="match status" value="1"/>
</dbReference>
<reference evidence="4 5" key="1">
    <citation type="submission" date="2019-02" db="EMBL/GenBank/DDBJ databases">
        <title>Deep-cultivation of Planctomycetes and their phenomic and genomic characterization uncovers novel biology.</title>
        <authorList>
            <person name="Wiegand S."/>
            <person name="Jogler M."/>
            <person name="Boedeker C."/>
            <person name="Pinto D."/>
            <person name="Vollmers J."/>
            <person name="Rivas-Marin E."/>
            <person name="Kohn T."/>
            <person name="Peeters S.H."/>
            <person name="Heuer A."/>
            <person name="Rast P."/>
            <person name="Oberbeckmann S."/>
            <person name="Bunk B."/>
            <person name="Jeske O."/>
            <person name="Meyerdierks A."/>
            <person name="Storesund J.E."/>
            <person name="Kallscheuer N."/>
            <person name="Luecker S."/>
            <person name="Lage O.M."/>
            <person name="Pohl T."/>
            <person name="Merkel B.J."/>
            <person name="Hornburger P."/>
            <person name="Mueller R.-W."/>
            <person name="Bruemmer F."/>
            <person name="Labrenz M."/>
            <person name="Spormann A.M."/>
            <person name="Op den Camp H."/>
            <person name="Overmann J."/>
            <person name="Amann R."/>
            <person name="Jetten M.S.M."/>
            <person name="Mascher T."/>
            <person name="Medema M.H."/>
            <person name="Devos D.P."/>
            <person name="Kaster A.-K."/>
            <person name="Ovreas L."/>
            <person name="Rohde M."/>
            <person name="Galperin M.Y."/>
            <person name="Jogler C."/>
        </authorList>
    </citation>
    <scope>NUCLEOTIDE SEQUENCE [LARGE SCALE GENOMIC DNA]</scope>
    <source>
        <strain evidence="4 5">ElP</strain>
    </source>
</reference>
<keyword evidence="4" id="KW-0645">Protease</keyword>
<dbReference type="EMBL" id="CP036426">
    <property type="protein sequence ID" value="QDV36991.1"/>
    <property type="molecule type" value="Genomic_DNA"/>
</dbReference>
<evidence type="ECO:0000313" key="5">
    <source>
        <dbReference type="Proteomes" id="UP000317835"/>
    </source>
</evidence>